<proteinExistence type="predicted"/>
<dbReference type="CDD" id="cd00093">
    <property type="entry name" value="HTH_XRE"/>
    <property type="match status" value="1"/>
</dbReference>
<dbReference type="EMBL" id="WMBB01000003">
    <property type="protein sequence ID" value="MTE12791.1"/>
    <property type="molecule type" value="Genomic_DNA"/>
</dbReference>
<dbReference type="Pfam" id="PF13560">
    <property type="entry name" value="HTH_31"/>
    <property type="match status" value="1"/>
</dbReference>
<dbReference type="SUPFAM" id="SSF47413">
    <property type="entry name" value="lambda repressor-like DNA-binding domains"/>
    <property type="match status" value="1"/>
</dbReference>
<sequence>MAGKPGPTLRAQWLGQQLRQYRDESGMTLKDAAAYLKRDSSTVSRFEAGLYPPREDDVRELLTLYGVADEHVREALRKLSLEVWQKGWWEGYAKDIDPSIIDYAWLEARASEIKSFNTIVVPGLLQTPSYAEAVIRAVDPDADDAQIDRWLEVRMIRQQVLTRPRPVHLTVILDESILRRPIGGANVHVEQLAHLANMSERPNVTVRLLPEAVGAHAAPDGSFKIFDLPDPYPTLACVETPAGVIYVEADGIQRFIAAFERLEAVALSPKESAAILRKQRR</sequence>
<feature type="domain" description="HTH cro/C1-type" evidence="1">
    <location>
        <begin position="18"/>
        <end position="71"/>
    </location>
</feature>
<dbReference type="Pfam" id="PF19054">
    <property type="entry name" value="DUF5753"/>
    <property type="match status" value="1"/>
</dbReference>
<name>A0A6I3KTV3_9NOCA</name>
<keyword evidence="3" id="KW-1185">Reference proteome</keyword>
<dbReference type="InterPro" id="IPR043917">
    <property type="entry name" value="DUF5753"/>
</dbReference>
<accession>A0A6I3KTV3</accession>
<dbReference type="RefSeq" id="WP_154787216.1">
    <property type="nucleotide sequence ID" value="NZ_WMBB01000003.1"/>
</dbReference>
<comment type="caution">
    <text evidence="2">The sequence shown here is derived from an EMBL/GenBank/DDBJ whole genome shotgun (WGS) entry which is preliminary data.</text>
</comment>
<evidence type="ECO:0000313" key="2">
    <source>
        <dbReference type="EMBL" id="MTE12791.1"/>
    </source>
</evidence>
<reference evidence="2 3" key="1">
    <citation type="submission" date="2019-11" db="EMBL/GenBank/DDBJ databases">
        <title>Nocardia sp. nov. CT2-14 isolated from soil.</title>
        <authorList>
            <person name="Kanchanasin P."/>
            <person name="Tanasupawat S."/>
            <person name="Yuki M."/>
            <person name="Kudo T."/>
        </authorList>
    </citation>
    <scope>NUCLEOTIDE SEQUENCE [LARGE SCALE GENOMIC DNA]</scope>
    <source>
        <strain evidence="2 3">CT2-14</strain>
    </source>
</reference>
<organism evidence="2 3">
    <name type="scientific">Nocardia aurantiaca</name>
    <dbReference type="NCBI Taxonomy" id="2675850"/>
    <lineage>
        <taxon>Bacteria</taxon>
        <taxon>Bacillati</taxon>
        <taxon>Actinomycetota</taxon>
        <taxon>Actinomycetes</taxon>
        <taxon>Mycobacteriales</taxon>
        <taxon>Nocardiaceae</taxon>
        <taxon>Nocardia</taxon>
    </lineage>
</organism>
<protein>
    <submittedName>
        <fullName evidence="2">Helix-turn-helix domain-containing protein</fullName>
    </submittedName>
</protein>
<evidence type="ECO:0000259" key="1">
    <source>
        <dbReference type="PROSITE" id="PS50943"/>
    </source>
</evidence>
<evidence type="ECO:0000313" key="3">
    <source>
        <dbReference type="Proteomes" id="UP000432464"/>
    </source>
</evidence>
<gene>
    <name evidence="2" type="ORF">GLP40_08395</name>
</gene>
<dbReference type="Proteomes" id="UP000432464">
    <property type="component" value="Unassembled WGS sequence"/>
</dbReference>
<dbReference type="AlphaFoldDB" id="A0A6I3KTV3"/>
<dbReference type="InterPro" id="IPR001387">
    <property type="entry name" value="Cro/C1-type_HTH"/>
</dbReference>
<dbReference type="GO" id="GO:0003677">
    <property type="term" value="F:DNA binding"/>
    <property type="evidence" value="ECO:0007669"/>
    <property type="project" value="InterPro"/>
</dbReference>
<dbReference type="SMART" id="SM00530">
    <property type="entry name" value="HTH_XRE"/>
    <property type="match status" value="1"/>
</dbReference>
<dbReference type="InterPro" id="IPR010982">
    <property type="entry name" value="Lambda_DNA-bd_dom_sf"/>
</dbReference>
<dbReference type="Gene3D" id="1.10.260.40">
    <property type="entry name" value="lambda repressor-like DNA-binding domains"/>
    <property type="match status" value="1"/>
</dbReference>
<dbReference type="PROSITE" id="PS50943">
    <property type="entry name" value="HTH_CROC1"/>
    <property type="match status" value="1"/>
</dbReference>